<comment type="function">
    <text evidence="5">Located at the top of the head of the 30S subunit, it contacts several helices of the 16S rRNA. In the 70S ribosome it contacts the 23S rRNA (bridge B1a) and protein L5 of the 50S subunit (bridge B1b), connecting the 2 subunits; these bridges are implicated in subunit movement. Contacts the tRNAs in the A and P-sites.</text>
</comment>
<evidence type="ECO:0000256" key="7">
    <source>
        <dbReference type="SAM" id="MobiDB-lite"/>
    </source>
</evidence>
<evidence type="ECO:0000313" key="8">
    <source>
        <dbReference type="EMBL" id="OGM10273.1"/>
    </source>
</evidence>
<dbReference type="GO" id="GO:0003735">
    <property type="term" value="F:structural constituent of ribosome"/>
    <property type="evidence" value="ECO:0007669"/>
    <property type="project" value="InterPro"/>
</dbReference>
<dbReference type="FunFam" id="1.10.8.50:FF:000001">
    <property type="entry name" value="30S ribosomal protein S13"/>
    <property type="match status" value="1"/>
</dbReference>
<dbReference type="InterPro" id="IPR027437">
    <property type="entry name" value="Rbsml_uS13_C"/>
</dbReference>
<keyword evidence="5" id="KW-0820">tRNA-binding</keyword>
<dbReference type="GO" id="GO:0015935">
    <property type="term" value="C:small ribosomal subunit"/>
    <property type="evidence" value="ECO:0007669"/>
    <property type="project" value="TreeGrafter"/>
</dbReference>
<dbReference type="AlphaFoldDB" id="A0A1F7X5U2"/>
<feature type="compositionally biased region" description="Basic residues" evidence="7">
    <location>
        <begin position="100"/>
        <end position="115"/>
    </location>
</feature>
<comment type="caution">
    <text evidence="8">The sequence shown here is derived from an EMBL/GenBank/DDBJ whole genome shotgun (WGS) entry which is preliminary data.</text>
</comment>
<evidence type="ECO:0000256" key="2">
    <source>
        <dbReference type="ARBA" id="ARBA00022980"/>
    </source>
</evidence>
<dbReference type="HAMAP" id="MF_01315">
    <property type="entry name" value="Ribosomal_uS13"/>
    <property type="match status" value="1"/>
</dbReference>
<protein>
    <recommendedName>
        <fullName evidence="4 5">Small ribosomal subunit protein uS13</fullName>
    </recommendedName>
</protein>
<dbReference type="STRING" id="1802479.A2Y68_02430"/>
<dbReference type="Pfam" id="PF00416">
    <property type="entry name" value="Ribosomal_S13"/>
    <property type="match status" value="1"/>
</dbReference>
<dbReference type="GO" id="GO:0019843">
    <property type="term" value="F:rRNA binding"/>
    <property type="evidence" value="ECO:0007669"/>
    <property type="project" value="UniProtKB-UniRule"/>
</dbReference>
<proteinExistence type="inferred from homology"/>
<evidence type="ECO:0000256" key="1">
    <source>
        <dbReference type="ARBA" id="ARBA00008080"/>
    </source>
</evidence>
<dbReference type="Gene3D" id="1.10.8.50">
    <property type="match status" value="1"/>
</dbReference>
<comment type="subunit">
    <text evidence="5">Part of the 30S ribosomal subunit. Forms a loose heterodimer with protein S19. Forms two bridges to the 50S subunit in the 70S ribosome.</text>
</comment>
<evidence type="ECO:0000256" key="3">
    <source>
        <dbReference type="ARBA" id="ARBA00023274"/>
    </source>
</evidence>
<evidence type="ECO:0000256" key="6">
    <source>
        <dbReference type="RuleBase" id="RU003830"/>
    </source>
</evidence>
<dbReference type="GO" id="GO:0000049">
    <property type="term" value="F:tRNA binding"/>
    <property type="evidence" value="ECO:0007669"/>
    <property type="project" value="UniProtKB-UniRule"/>
</dbReference>
<dbReference type="PANTHER" id="PTHR10871">
    <property type="entry name" value="30S RIBOSOMAL PROTEIN S13/40S RIBOSOMAL PROTEIN S18"/>
    <property type="match status" value="1"/>
</dbReference>
<evidence type="ECO:0000256" key="5">
    <source>
        <dbReference type="HAMAP-Rule" id="MF_01315"/>
    </source>
</evidence>
<evidence type="ECO:0000313" key="9">
    <source>
        <dbReference type="Proteomes" id="UP000176778"/>
    </source>
</evidence>
<dbReference type="PANTHER" id="PTHR10871:SF1">
    <property type="entry name" value="SMALL RIBOSOMAL SUBUNIT PROTEIN US13M"/>
    <property type="match status" value="1"/>
</dbReference>
<dbReference type="PROSITE" id="PS50159">
    <property type="entry name" value="RIBOSOMAL_S13_2"/>
    <property type="match status" value="1"/>
</dbReference>
<keyword evidence="5" id="KW-0699">rRNA-binding</keyword>
<dbReference type="GO" id="GO:0005829">
    <property type="term" value="C:cytosol"/>
    <property type="evidence" value="ECO:0007669"/>
    <property type="project" value="TreeGrafter"/>
</dbReference>
<dbReference type="InterPro" id="IPR010979">
    <property type="entry name" value="Ribosomal_uS13-like_H2TH"/>
</dbReference>
<accession>A0A1F7X5U2</accession>
<keyword evidence="3 5" id="KW-0687">Ribonucleoprotein</keyword>
<dbReference type="GO" id="GO:0006412">
    <property type="term" value="P:translation"/>
    <property type="evidence" value="ECO:0007669"/>
    <property type="project" value="UniProtKB-UniRule"/>
</dbReference>
<dbReference type="InterPro" id="IPR001892">
    <property type="entry name" value="Ribosomal_uS13"/>
</dbReference>
<dbReference type="Gene3D" id="4.10.910.10">
    <property type="entry name" value="30s ribosomal protein s13, domain 2"/>
    <property type="match status" value="1"/>
</dbReference>
<comment type="similarity">
    <text evidence="1 5 6">Belongs to the universal ribosomal protein uS13 family.</text>
</comment>
<dbReference type="Proteomes" id="UP000176778">
    <property type="component" value="Unassembled WGS sequence"/>
</dbReference>
<dbReference type="EMBL" id="MGFR01000001">
    <property type="protein sequence ID" value="OGM10273.1"/>
    <property type="molecule type" value="Genomic_DNA"/>
</dbReference>
<name>A0A1F7X5U2_9BACT</name>
<keyword evidence="2 5" id="KW-0689">Ribosomal protein</keyword>
<organism evidence="8 9">
    <name type="scientific">Candidatus Woesebacteria bacterium RBG_13_46_13</name>
    <dbReference type="NCBI Taxonomy" id="1802479"/>
    <lineage>
        <taxon>Bacteria</taxon>
        <taxon>Candidatus Woeseibacteriota</taxon>
    </lineage>
</organism>
<evidence type="ECO:0000256" key="4">
    <source>
        <dbReference type="ARBA" id="ARBA00035166"/>
    </source>
</evidence>
<sequence>MARISGIELNDNWKVDFALTRIRGLGWPSVRTILDSLKIDSAKRVSDLTPEEIAKISGKLEDYTTEGELARAVRGNISRLQAIGSYRGSRHSRNLPARGQRTRTNARTKRGKRKTVGAFKKEILSAQKTAKTEEEKK</sequence>
<dbReference type="PIRSF" id="PIRSF002134">
    <property type="entry name" value="Ribosomal_S13"/>
    <property type="match status" value="1"/>
</dbReference>
<feature type="region of interest" description="Disordered" evidence="7">
    <location>
        <begin position="88"/>
        <end position="137"/>
    </location>
</feature>
<dbReference type="SUPFAM" id="SSF46946">
    <property type="entry name" value="S13-like H2TH domain"/>
    <property type="match status" value="1"/>
</dbReference>
<reference evidence="8 9" key="1">
    <citation type="journal article" date="2016" name="Nat. Commun.">
        <title>Thousands of microbial genomes shed light on interconnected biogeochemical processes in an aquifer system.</title>
        <authorList>
            <person name="Anantharaman K."/>
            <person name="Brown C.T."/>
            <person name="Hug L.A."/>
            <person name="Sharon I."/>
            <person name="Castelle C.J."/>
            <person name="Probst A.J."/>
            <person name="Thomas B.C."/>
            <person name="Singh A."/>
            <person name="Wilkins M.J."/>
            <person name="Karaoz U."/>
            <person name="Brodie E.L."/>
            <person name="Williams K.H."/>
            <person name="Hubbard S.S."/>
            <person name="Banfield J.F."/>
        </authorList>
    </citation>
    <scope>NUCLEOTIDE SEQUENCE [LARGE SCALE GENOMIC DNA]</scope>
</reference>
<keyword evidence="5" id="KW-0694">RNA-binding</keyword>
<gene>
    <name evidence="5" type="primary">rpsM</name>
    <name evidence="8" type="ORF">A2Y68_02430</name>
</gene>